<reference evidence="1 2" key="1">
    <citation type="journal article" date="2016" name="Nat. Commun.">
        <title>Thousands of microbial genomes shed light on interconnected biogeochemical processes in an aquifer system.</title>
        <authorList>
            <person name="Anantharaman K."/>
            <person name="Brown C.T."/>
            <person name="Hug L.A."/>
            <person name="Sharon I."/>
            <person name="Castelle C.J."/>
            <person name="Probst A.J."/>
            <person name="Thomas B.C."/>
            <person name="Singh A."/>
            <person name="Wilkins M.J."/>
            <person name="Karaoz U."/>
            <person name="Brodie E.L."/>
            <person name="Williams K.H."/>
            <person name="Hubbard S.S."/>
            <person name="Banfield J.F."/>
        </authorList>
    </citation>
    <scope>NUCLEOTIDE SEQUENCE [LARGE SCALE GENOMIC DNA]</scope>
</reference>
<dbReference type="Proteomes" id="UP000177950">
    <property type="component" value="Unassembled WGS sequence"/>
</dbReference>
<gene>
    <name evidence="1" type="ORF">A2V58_03810</name>
</gene>
<protein>
    <submittedName>
        <fullName evidence="1">Uncharacterized protein</fullName>
    </submittedName>
</protein>
<dbReference type="AlphaFoldDB" id="A0A1F6UP23"/>
<proteinExistence type="predicted"/>
<organism evidence="1 2">
    <name type="scientific">Candidatus Muproteobacteria bacterium RBG_19FT_COMBO_61_10</name>
    <dbReference type="NCBI Taxonomy" id="1817761"/>
    <lineage>
        <taxon>Bacteria</taxon>
        <taxon>Pseudomonadati</taxon>
        <taxon>Pseudomonadota</taxon>
        <taxon>Candidatus Muproteobacteria</taxon>
    </lineage>
</organism>
<accession>A0A1F6UP23</accession>
<evidence type="ECO:0000313" key="1">
    <source>
        <dbReference type="EMBL" id="OGI59125.1"/>
    </source>
</evidence>
<dbReference type="EMBL" id="MFSV01000010">
    <property type="protein sequence ID" value="OGI59125.1"/>
    <property type="molecule type" value="Genomic_DNA"/>
</dbReference>
<evidence type="ECO:0000313" key="2">
    <source>
        <dbReference type="Proteomes" id="UP000177950"/>
    </source>
</evidence>
<sequence length="115" mass="12504">MILGFGRTGKAVAGVKARSLGNARTAFNTADPFGQPLIGGVIVERGLNGRSLLVAVLIHAQHEVGLEEDVAQAFILRIMLMRAACQTSRFLRAIGVQQTVRHRHHEIRLKIGILT</sequence>
<comment type="caution">
    <text evidence="1">The sequence shown here is derived from an EMBL/GenBank/DDBJ whole genome shotgun (WGS) entry which is preliminary data.</text>
</comment>
<name>A0A1F6UP23_9PROT</name>